<protein>
    <submittedName>
        <fullName evidence="3">PCNA-clamp-associated factor</fullName>
    </submittedName>
</protein>
<evidence type="ECO:0000313" key="2">
    <source>
        <dbReference type="Proteomes" id="UP000492821"/>
    </source>
</evidence>
<feature type="region of interest" description="Disordered" evidence="1">
    <location>
        <begin position="1"/>
        <end position="46"/>
    </location>
</feature>
<accession>A0A7E4ZZD1</accession>
<feature type="compositionally biased region" description="Basic and acidic residues" evidence="1">
    <location>
        <begin position="174"/>
        <end position="188"/>
    </location>
</feature>
<dbReference type="Proteomes" id="UP000492821">
    <property type="component" value="Unassembled WGS sequence"/>
</dbReference>
<dbReference type="WBParaSite" id="Pan_g5137.t1">
    <property type="protein sequence ID" value="Pan_g5137.t1"/>
    <property type="gene ID" value="Pan_g5137"/>
</dbReference>
<name>A0A7E4ZZD1_PANRE</name>
<sequence length="188" mass="20820">MGNPCSKVRHIVDDKADWNTAGDPGKRYGPEPPEHYEQLNTERDQKGQTVVNHLIKATRLVFGQPATDMMLNPVNWAEYGVEFRARASPYDFPAFQHEKPKEDNKKYTSVERTKSQQTGSTDLRKTKSNDGGSKNAKVKSKDGSSDTKKIKSKSGKSGKSKTGAGDKPGKRVSHNAEMDHCSLEEDPA</sequence>
<organism evidence="2 3">
    <name type="scientific">Panagrellus redivivus</name>
    <name type="common">Microworm</name>
    <dbReference type="NCBI Taxonomy" id="6233"/>
    <lineage>
        <taxon>Eukaryota</taxon>
        <taxon>Metazoa</taxon>
        <taxon>Ecdysozoa</taxon>
        <taxon>Nematoda</taxon>
        <taxon>Chromadorea</taxon>
        <taxon>Rhabditida</taxon>
        <taxon>Tylenchina</taxon>
        <taxon>Panagrolaimomorpha</taxon>
        <taxon>Panagrolaimoidea</taxon>
        <taxon>Panagrolaimidae</taxon>
        <taxon>Panagrellus</taxon>
    </lineage>
</organism>
<dbReference type="AlphaFoldDB" id="A0A7E4ZZD1"/>
<reference evidence="3" key="2">
    <citation type="submission" date="2020-10" db="UniProtKB">
        <authorList>
            <consortium name="WormBaseParasite"/>
        </authorList>
    </citation>
    <scope>IDENTIFICATION</scope>
</reference>
<keyword evidence="2" id="KW-1185">Reference proteome</keyword>
<feature type="compositionally biased region" description="Basic and acidic residues" evidence="1">
    <location>
        <begin position="24"/>
        <end position="46"/>
    </location>
</feature>
<reference evidence="2" key="1">
    <citation type="journal article" date="2013" name="Genetics">
        <title>The draft genome and transcriptome of Panagrellus redivivus are shaped by the harsh demands of a free-living lifestyle.</title>
        <authorList>
            <person name="Srinivasan J."/>
            <person name="Dillman A.R."/>
            <person name="Macchietto M.G."/>
            <person name="Heikkinen L."/>
            <person name="Lakso M."/>
            <person name="Fracchia K.M."/>
            <person name="Antoshechkin I."/>
            <person name="Mortazavi A."/>
            <person name="Wong G."/>
            <person name="Sternberg P.W."/>
        </authorList>
    </citation>
    <scope>NUCLEOTIDE SEQUENCE [LARGE SCALE GENOMIC DNA]</scope>
    <source>
        <strain evidence="2">MT8872</strain>
    </source>
</reference>
<feature type="region of interest" description="Disordered" evidence="1">
    <location>
        <begin position="91"/>
        <end position="188"/>
    </location>
</feature>
<feature type="compositionally biased region" description="Basic and acidic residues" evidence="1">
    <location>
        <begin position="139"/>
        <end position="149"/>
    </location>
</feature>
<evidence type="ECO:0000313" key="3">
    <source>
        <dbReference type="WBParaSite" id="Pan_g5137.t1"/>
    </source>
</evidence>
<evidence type="ECO:0000256" key="1">
    <source>
        <dbReference type="SAM" id="MobiDB-lite"/>
    </source>
</evidence>
<proteinExistence type="predicted"/>
<feature type="compositionally biased region" description="Basic residues" evidence="1">
    <location>
        <begin position="150"/>
        <end position="159"/>
    </location>
</feature>
<feature type="compositionally biased region" description="Basic and acidic residues" evidence="1">
    <location>
        <begin position="96"/>
        <end position="114"/>
    </location>
</feature>